<dbReference type="EMBL" id="JACJIP010000019">
    <property type="protein sequence ID" value="MBA9086518.1"/>
    <property type="molecule type" value="Genomic_DNA"/>
</dbReference>
<dbReference type="Proteomes" id="UP000567067">
    <property type="component" value="Unassembled WGS sequence"/>
</dbReference>
<proteinExistence type="predicted"/>
<sequence>MLNGKVTDAEYTYQRITYVKPVEHHYGKDEEQPYIKYGCPVCELLNNKHQVTFGSNNCPLCNVNLIWEEPTSSNRMRIYKAIYGMGGIATGGYFKSLVAADCKENVAGLLCEEHDEEVLITRVDETDKKSEYADEHVLTTERI</sequence>
<keyword evidence="2" id="KW-1185">Reference proteome</keyword>
<comment type="caution">
    <text evidence="1">The sequence shown here is derived from an EMBL/GenBank/DDBJ whole genome shotgun (WGS) entry which is preliminary data.</text>
</comment>
<organism evidence="1 2">
    <name type="scientific">Fontibacillus solani</name>
    <dbReference type="NCBI Taxonomy" id="1572857"/>
    <lineage>
        <taxon>Bacteria</taxon>
        <taxon>Bacillati</taxon>
        <taxon>Bacillota</taxon>
        <taxon>Bacilli</taxon>
        <taxon>Bacillales</taxon>
        <taxon>Paenibacillaceae</taxon>
        <taxon>Fontibacillus</taxon>
    </lineage>
</organism>
<reference evidence="1 2" key="1">
    <citation type="submission" date="2020-08" db="EMBL/GenBank/DDBJ databases">
        <title>Genomic Encyclopedia of Type Strains, Phase III (KMG-III): the genomes of soil and plant-associated and newly described type strains.</title>
        <authorList>
            <person name="Whitman W."/>
        </authorList>
    </citation>
    <scope>NUCLEOTIDE SEQUENCE [LARGE SCALE GENOMIC DNA]</scope>
    <source>
        <strain evidence="1 2">CECT 8693</strain>
    </source>
</reference>
<name>A0A7W3SUT9_9BACL</name>
<evidence type="ECO:0000313" key="2">
    <source>
        <dbReference type="Proteomes" id="UP000567067"/>
    </source>
</evidence>
<dbReference type="AlphaFoldDB" id="A0A7W3SUT9"/>
<gene>
    <name evidence="1" type="ORF">FHR92_002996</name>
</gene>
<evidence type="ECO:0000313" key="1">
    <source>
        <dbReference type="EMBL" id="MBA9086518.1"/>
    </source>
</evidence>
<accession>A0A7W3SUT9</accession>
<protein>
    <submittedName>
        <fullName evidence="1">Uncharacterized protein</fullName>
    </submittedName>
</protein>
<dbReference type="RefSeq" id="WP_182536719.1">
    <property type="nucleotide sequence ID" value="NZ_JACJIP010000019.1"/>
</dbReference>